<dbReference type="Proteomes" id="UP000214606">
    <property type="component" value="Chromosome"/>
</dbReference>
<organism evidence="8 9">
    <name type="scientific">Aeribacillus pallidus</name>
    <dbReference type="NCBI Taxonomy" id="33936"/>
    <lineage>
        <taxon>Bacteria</taxon>
        <taxon>Bacillati</taxon>
        <taxon>Bacillota</taxon>
        <taxon>Bacilli</taxon>
        <taxon>Bacillales</taxon>
        <taxon>Bacillaceae</taxon>
        <taxon>Aeribacillus</taxon>
    </lineage>
</organism>
<evidence type="ECO:0000256" key="4">
    <source>
        <dbReference type="ARBA" id="ARBA00022755"/>
    </source>
</evidence>
<dbReference type="AlphaFoldDB" id="A0A165X011"/>
<dbReference type="KEGG" id="apak:AP3564_00745"/>
<keyword evidence="4 6" id="KW-0658">Purine biosynthesis</keyword>
<dbReference type="EMBL" id="CP017703">
    <property type="protein sequence ID" value="ASS88982.1"/>
    <property type="molecule type" value="Genomic_DNA"/>
</dbReference>
<keyword evidence="3 6" id="KW-0547">Nucleotide-binding</keyword>
<proteinExistence type="inferred from homology"/>
<dbReference type="UniPathway" id="UPA00074">
    <property type="reaction ID" value="UER00128"/>
</dbReference>
<accession>A0A163XFK9</accession>
<dbReference type="Gene3D" id="3.30.1280.10">
    <property type="entry name" value="Phosphoribosylformylglycinamidine synthase subunit PurS"/>
    <property type="match status" value="1"/>
</dbReference>
<reference evidence="7 10" key="2">
    <citation type="submission" date="2016-10" db="EMBL/GenBank/DDBJ databases">
        <title>The whole genome sequencing and assembly of Aeribacillus pallidus KCTC3564 strain.</title>
        <authorList>
            <person name="Lee Y.-J."/>
            <person name="Park M.-K."/>
            <person name="Yi H."/>
            <person name="Bahn Y.-S."/>
            <person name="Kim J.F."/>
            <person name="Lee D.-W."/>
        </authorList>
    </citation>
    <scope>NUCLEOTIDE SEQUENCE [LARGE SCALE GENOMIC DNA]</scope>
    <source>
        <strain evidence="7 10">KCTC3564</strain>
    </source>
</reference>
<dbReference type="PANTHER" id="PTHR34696">
    <property type="entry name" value="PHOSPHORIBOSYLFORMYLGLYCINAMIDINE SYNTHASE SUBUNIT PURS"/>
    <property type="match status" value="1"/>
</dbReference>
<gene>
    <name evidence="6" type="primary">purS</name>
    <name evidence="7" type="ORF">AP3564_00745</name>
    <name evidence="8" type="ORF">AZI98_13650</name>
</gene>
<dbReference type="InterPro" id="IPR036604">
    <property type="entry name" value="PurS-like_sf"/>
</dbReference>
<dbReference type="InterPro" id="IPR003850">
    <property type="entry name" value="PurS"/>
</dbReference>
<dbReference type="NCBIfam" id="TIGR00302">
    <property type="entry name" value="phosphoribosylformylglycinamidine synthase subunit PurS"/>
    <property type="match status" value="1"/>
</dbReference>
<dbReference type="RefSeq" id="WP_063388826.1">
    <property type="nucleotide sequence ID" value="NZ_CP017703.1"/>
</dbReference>
<dbReference type="Proteomes" id="UP000076476">
    <property type="component" value="Unassembled WGS sequence"/>
</dbReference>
<evidence type="ECO:0000256" key="2">
    <source>
        <dbReference type="ARBA" id="ARBA00022598"/>
    </source>
</evidence>
<dbReference type="PANTHER" id="PTHR34696:SF1">
    <property type="entry name" value="PHOSPHORIBOSYLFORMYLGLYCINAMIDINE SYNTHASE SUBUNIT PURS"/>
    <property type="match status" value="1"/>
</dbReference>
<dbReference type="Pfam" id="PF02700">
    <property type="entry name" value="PurS"/>
    <property type="match status" value="1"/>
</dbReference>
<dbReference type="GO" id="GO:0006189">
    <property type="term" value="P:'de novo' IMP biosynthetic process"/>
    <property type="evidence" value="ECO:0007669"/>
    <property type="project" value="UniProtKB-UniRule"/>
</dbReference>
<comment type="subcellular location">
    <subcellularLocation>
        <location evidence="6">Cytoplasm</location>
    </subcellularLocation>
</comment>
<evidence type="ECO:0000256" key="5">
    <source>
        <dbReference type="ARBA" id="ARBA00022840"/>
    </source>
</evidence>
<keyword evidence="9" id="KW-1185">Reference proteome</keyword>
<dbReference type="EC" id="6.3.5.3" evidence="6"/>
<dbReference type="GeneID" id="301127643"/>
<dbReference type="OrthoDB" id="9799101at2"/>
<dbReference type="STRING" id="33936.AZI98_13650"/>
<evidence type="ECO:0000313" key="9">
    <source>
        <dbReference type="Proteomes" id="UP000076476"/>
    </source>
</evidence>
<protein>
    <recommendedName>
        <fullName evidence="6">Phosphoribosylformylglycinamidine synthase subunit PurS</fullName>
        <shortName evidence="6">FGAM synthase</shortName>
        <ecNumber evidence="6">6.3.5.3</ecNumber>
    </recommendedName>
    <alternativeName>
        <fullName evidence="6">Formylglycinamide ribonucleotide amidotransferase subunit III</fullName>
        <shortName evidence="6">FGAR amidotransferase III</shortName>
        <shortName evidence="6">FGAR-AT III</shortName>
    </alternativeName>
    <alternativeName>
        <fullName evidence="6">Phosphoribosylformylglycinamidine synthase subunit III</fullName>
    </alternativeName>
</protein>
<sequence>MYRVKVYVTLRESVLDPQGNAVKNALHSMNFNEVEDVRIGKYMELAIGKTDRNVEEIVDEMCKKLLANPVIEDYRYEIEEVAVK</sequence>
<dbReference type="GO" id="GO:0005737">
    <property type="term" value="C:cytoplasm"/>
    <property type="evidence" value="ECO:0007669"/>
    <property type="project" value="UniProtKB-SubCell"/>
</dbReference>
<evidence type="ECO:0000256" key="1">
    <source>
        <dbReference type="ARBA" id="ARBA00022490"/>
    </source>
</evidence>
<name>A0A165X011_9BACI</name>
<evidence type="ECO:0000256" key="3">
    <source>
        <dbReference type="ARBA" id="ARBA00022741"/>
    </source>
</evidence>
<dbReference type="EMBL" id="LWBR01000048">
    <property type="protein sequence ID" value="KZN95480.1"/>
    <property type="molecule type" value="Genomic_DNA"/>
</dbReference>
<comment type="similarity">
    <text evidence="6">Belongs to the PurS family.</text>
</comment>
<keyword evidence="2 6" id="KW-0436">Ligase</keyword>
<accession>A0A165X011</accession>
<keyword evidence="1 6" id="KW-0963">Cytoplasm</keyword>
<comment type="subunit">
    <text evidence="6">Part of the FGAM synthase complex composed of 1 PurL, 1 PurQ and 2 PurS subunits.</text>
</comment>
<reference evidence="8 9" key="1">
    <citation type="submission" date="2016-04" db="EMBL/GenBank/DDBJ databases">
        <title>Draft genome sequence of Aeribacillus pallidus 8m3 from petroleum reservoir.</title>
        <authorList>
            <person name="Poltaraus A.B."/>
            <person name="Nazina T.N."/>
            <person name="Tourova T.P."/>
            <person name="Malakho S.M."/>
            <person name="Korshunova A.V."/>
            <person name="Sokolova D.S."/>
        </authorList>
    </citation>
    <scope>NUCLEOTIDE SEQUENCE [LARGE SCALE GENOMIC DNA]</scope>
    <source>
        <strain evidence="8 9">8m3</strain>
    </source>
</reference>
<keyword evidence="5 6" id="KW-0067">ATP-binding</keyword>
<dbReference type="NCBIfam" id="NF004630">
    <property type="entry name" value="PRK05974.1"/>
    <property type="match status" value="1"/>
</dbReference>
<dbReference type="HAMAP" id="MF_01926">
    <property type="entry name" value="PurS"/>
    <property type="match status" value="1"/>
</dbReference>
<evidence type="ECO:0000313" key="7">
    <source>
        <dbReference type="EMBL" id="ASS88982.1"/>
    </source>
</evidence>
<dbReference type="GO" id="GO:0004642">
    <property type="term" value="F:phosphoribosylformylglycinamidine synthase activity"/>
    <property type="evidence" value="ECO:0007669"/>
    <property type="project" value="UniProtKB-UniRule"/>
</dbReference>
<dbReference type="GO" id="GO:0005524">
    <property type="term" value="F:ATP binding"/>
    <property type="evidence" value="ECO:0007669"/>
    <property type="project" value="UniProtKB-UniRule"/>
</dbReference>
<evidence type="ECO:0000313" key="8">
    <source>
        <dbReference type="EMBL" id="KZN95480.1"/>
    </source>
</evidence>
<comment type="function">
    <text evidence="6">Part of the phosphoribosylformylglycinamidine synthase complex involved in the purines biosynthetic pathway. Catalyzes the ATP-dependent conversion of formylglycinamide ribonucleotide (FGAR) and glutamine to yield formylglycinamidine ribonucleotide (FGAM) and glutamate. The FGAM synthase complex is composed of three subunits. PurQ produces an ammonia molecule by converting glutamine to glutamate. PurL transfers the ammonia molecule to FGAR to form FGAM in an ATP-dependent manner. PurS interacts with PurQ and PurL and is thought to assist in the transfer of the ammonia molecule from PurQ to PurL.</text>
</comment>
<comment type="pathway">
    <text evidence="6">Purine metabolism; IMP biosynthesis via de novo pathway; 5-amino-1-(5-phospho-D-ribosyl)imidazole from N(2)-formyl-N(1)-(5-phospho-D-ribosyl)glycinamide: step 1/2.</text>
</comment>
<dbReference type="SUPFAM" id="SSF82697">
    <property type="entry name" value="PurS-like"/>
    <property type="match status" value="1"/>
</dbReference>
<evidence type="ECO:0000313" key="10">
    <source>
        <dbReference type="Proteomes" id="UP000214606"/>
    </source>
</evidence>
<evidence type="ECO:0000256" key="6">
    <source>
        <dbReference type="HAMAP-Rule" id="MF_01926"/>
    </source>
</evidence>
<comment type="catalytic activity">
    <reaction evidence="6">
        <text>N(2)-formyl-N(1)-(5-phospho-beta-D-ribosyl)glycinamide + L-glutamine + ATP + H2O = 2-formamido-N(1)-(5-O-phospho-beta-D-ribosyl)acetamidine + L-glutamate + ADP + phosphate + H(+)</text>
        <dbReference type="Rhea" id="RHEA:17129"/>
        <dbReference type="ChEBI" id="CHEBI:15377"/>
        <dbReference type="ChEBI" id="CHEBI:15378"/>
        <dbReference type="ChEBI" id="CHEBI:29985"/>
        <dbReference type="ChEBI" id="CHEBI:30616"/>
        <dbReference type="ChEBI" id="CHEBI:43474"/>
        <dbReference type="ChEBI" id="CHEBI:58359"/>
        <dbReference type="ChEBI" id="CHEBI:147286"/>
        <dbReference type="ChEBI" id="CHEBI:147287"/>
        <dbReference type="ChEBI" id="CHEBI:456216"/>
        <dbReference type="EC" id="6.3.5.3"/>
    </reaction>
</comment>